<organism evidence="1 2">
    <name type="scientific">Solanum tuberosum</name>
    <name type="common">Potato</name>
    <dbReference type="NCBI Taxonomy" id="4113"/>
    <lineage>
        <taxon>Eukaryota</taxon>
        <taxon>Viridiplantae</taxon>
        <taxon>Streptophyta</taxon>
        <taxon>Embryophyta</taxon>
        <taxon>Tracheophyta</taxon>
        <taxon>Spermatophyta</taxon>
        <taxon>Magnoliopsida</taxon>
        <taxon>eudicotyledons</taxon>
        <taxon>Gunneridae</taxon>
        <taxon>Pentapetalae</taxon>
        <taxon>asterids</taxon>
        <taxon>lamiids</taxon>
        <taxon>Solanales</taxon>
        <taxon>Solanaceae</taxon>
        <taxon>Solanoideae</taxon>
        <taxon>Solaneae</taxon>
        <taxon>Solanum</taxon>
    </lineage>
</organism>
<accession>A0ABQ7TUM4</accession>
<gene>
    <name evidence="1" type="ORF">KY290_036557</name>
</gene>
<keyword evidence="2" id="KW-1185">Reference proteome</keyword>
<proteinExistence type="predicted"/>
<evidence type="ECO:0000313" key="1">
    <source>
        <dbReference type="EMBL" id="KAH0737852.1"/>
    </source>
</evidence>
<evidence type="ECO:0000313" key="2">
    <source>
        <dbReference type="Proteomes" id="UP000826656"/>
    </source>
</evidence>
<dbReference type="Proteomes" id="UP000826656">
    <property type="component" value="Unassembled WGS sequence"/>
</dbReference>
<protein>
    <submittedName>
        <fullName evidence="1">Uncharacterized protein</fullName>
    </submittedName>
</protein>
<name>A0ABQ7TUM4_SOLTU</name>
<sequence length="83" mass="9846">MTKWIGDHPAVGKTRRNMGRIERWVVKQERILVRNENQMHAVVAIAQKYPKFSAIVQIIGPTWRRFSIERVAHYFDINWKGQS</sequence>
<comment type="caution">
    <text evidence="1">The sequence shown here is derived from an EMBL/GenBank/DDBJ whole genome shotgun (WGS) entry which is preliminary data.</text>
</comment>
<dbReference type="EMBL" id="JAIVGD010000028">
    <property type="protein sequence ID" value="KAH0737852.1"/>
    <property type="molecule type" value="Genomic_DNA"/>
</dbReference>
<reference evidence="1 2" key="1">
    <citation type="journal article" date="2021" name="bioRxiv">
        <title>Chromosome-scale and haplotype-resolved genome assembly of a tetraploid potato cultivar.</title>
        <authorList>
            <person name="Sun H."/>
            <person name="Jiao W.-B."/>
            <person name="Krause K."/>
            <person name="Campoy J.A."/>
            <person name="Goel M."/>
            <person name="Folz-Donahue K."/>
            <person name="Kukat C."/>
            <person name="Huettel B."/>
            <person name="Schneeberger K."/>
        </authorList>
    </citation>
    <scope>NUCLEOTIDE SEQUENCE [LARGE SCALE GENOMIC DNA]</scope>
    <source>
        <strain evidence="1">SolTubOtavaFocal</strain>
        <tissue evidence="1">Leaves</tissue>
    </source>
</reference>